<organism evidence="1 2">
    <name type="scientific">Nonomuraea longicatena</name>
    <dbReference type="NCBI Taxonomy" id="83682"/>
    <lineage>
        <taxon>Bacteria</taxon>
        <taxon>Bacillati</taxon>
        <taxon>Actinomycetota</taxon>
        <taxon>Actinomycetes</taxon>
        <taxon>Streptosporangiales</taxon>
        <taxon>Streptosporangiaceae</taxon>
        <taxon>Nonomuraea</taxon>
    </lineage>
</organism>
<protein>
    <submittedName>
        <fullName evidence="1">Uncharacterized protein</fullName>
    </submittedName>
</protein>
<dbReference type="RefSeq" id="WP_343955127.1">
    <property type="nucleotide sequence ID" value="NZ_BAAAHQ010000056.1"/>
</dbReference>
<keyword evidence="2" id="KW-1185">Reference proteome</keyword>
<dbReference type="Proteomes" id="UP001501578">
    <property type="component" value="Unassembled WGS sequence"/>
</dbReference>
<reference evidence="1 2" key="1">
    <citation type="journal article" date="2019" name="Int. J. Syst. Evol. Microbiol.">
        <title>The Global Catalogue of Microorganisms (GCM) 10K type strain sequencing project: providing services to taxonomists for standard genome sequencing and annotation.</title>
        <authorList>
            <consortium name="The Broad Institute Genomics Platform"/>
            <consortium name="The Broad Institute Genome Sequencing Center for Infectious Disease"/>
            <person name="Wu L."/>
            <person name="Ma J."/>
        </authorList>
    </citation>
    <scope>NUCLEOTIDE SEQUENCE [LARGE SCALE GENOMIC DNA]</scope>
    <source>
        <strain evidence="1 2">JCM 11136</strain>
    </source>
</reference>
<sequence length="176" mass="19487">MLFARLSRAAGWHADVEVAGTGWRADTLATHPQTGRKIAWEIQLSPASLATLRRRTETMARDQVATCWISTELTPWLGELPSIQIRHVARENLASAYEVIDGHRRYDADTHSWQNPGPIELGAFVAAVLSGNLVNIPVPRHCAPHFPGLYGPSRRPGSRVWTTPRYAAQFAQRSSG</sequence>
<dbReference type="EMBL" id="BAAAHQ010000056">
    <property type="protein sequence ID" value="GAA0953061.1"/>
    <property type="molecule type" value="Genomic_DNA"/>
</dbReference>
<accession>A0ABN1R7J1</accession>
<comment type="caution">
    <text evidence="1">The sequence shown here is derived from an EMBL/GenBank/DDBJ whole genome shotgun (WGS) entry which is preliminary data.</text>
</comment>
<gene>
    <name evidence="1" type="ORF">GCM10009560_75480</name>
</gene>
<name>A0ABN1R7J1_9ACTN</name>
<evidence type="ECO:0000313" key="1">
    <source>
        <dbReference type="EMBL" id="GAA0953061.1"/>
    </source>
</evidence>
<evidence type="ECO:0000313" key="2">
    <source>
        <dbReference type="Proteomes" id="UP001501578"/>
    </source>
</evidence>
<proteinExistence type="predicted"/>